<reference evidence="1 2" key="1">
    <citation type="submission" date="2016-11" db="EMBL/GenBank/DDBJ databases">
        <authorList>
            <person name="Jaros S."/>
            <person name="Januszkiewicz K."/>
            <person name="Wedrychowicz H."/>
        </authorList>
    </citation>
    <scope>NUCLEOTIDE SEQUENCE [LARGE SCALE GENOMIC DNA]</scope>
    <source>
        <strain evidence="1">NCIMB 2154T</strain>
    </source>
</reference>
<dbReference type="OrthoDB" id="9807907at2"/>
<dbReference type="Gene3D" id="3.30.565.60">
    <property type="match status" value="1"/>
</dbReference>
<evidence type="ECO:0000313" key="2">
    <source>
        <dbReference type="Proteomes" id="UP000231564"/>
    </source>
</evidence>
<name>A0A2H1EBR5_9FLAO</name>
<organism evidence="1 2">
    <name type="scientific">Tenacibaculum maritimum NCIMB 2154</name>
    <dbReference type="NCBI Taxonomy" id="1349785"/>
    <lineage>
        <taxon>Bacteria</taxon>
        <taxon>Pseudomonadati</taxon>
        <taxon>Bacteroidota</taxon>
        <taxon>Flavobacteriia</taxon>
        <taxon>Flavobacteriales</taxon>
        <taxon>Flavobacteriaceae</taxon>
        <taxon>Tenacibaculum</taxon>
    </lineage>
</organism>
<dbReference type="SUPFAM" id="SSF46785">
    <property type="entry name" value="Winged helix' DNA-binding domain"/>
    <property type="match status" value="1"/>
</dbReference>
<dbReference type="PANTHER" id="PTHR30595:SF6">
    <property type="entry name" value="SCHLAFEN ALBA-2 DOMAIN-CONTAINING PROTEIN"/>
    <property type="match status" value="1"/>
</dbReference>
<dbReference type="InterPro" id="IPR038475">
    <property type="entry name" value="RecG_C_sf"/>
</dbReference>
<dbReference type="Proteomes" id="UP000231564">
    <property type="component" value="Chromosome MARIT"/>
</dbReference>
<dbReference type="EMBL" id="LT634361">
    <property type="protein sequence ID" value="SFZ84006.1"/>
    <property type="molecule type" value="Genomic_DNA"/>
</dbReference>
<dbReference type="PANTHER" id="PTHR30595">
    <property type="entry name" value="GLPR-RELATED TRANSCRIPTIONAL REPRESSOR"/>
    <property type="match status" value="1"/>
</dbReference>
<dbReference type="RefSeq" id="WP_100211602.1">
    <property type="nucleotide sequence ID" value="NZ_CP138495.1"/>
</dbReference>
<dbReference type="GeneID" id="47723918"/>
<sequence length="172" mass="19692">MVHRDYNSVNGFLQVSIFSDRTEIANYGGLPEGITLKDLRREHNSILRNPDIAKICFIRKYIEMLGSGTLRMINDCKKNKFKTPSWKQKNNITTVVFPELKAILKNDEGVKNELISIYEIIETTPNLKTKDIASIINKGLSTTERYLKKLKDKDFIEFVGSSKTGGYDIKKN</sequence>
<proteinExistence type="predicted"/>
<keyword evidence="2" id="KW-1185">Reference proteome</keyword>
<dbReference type="AlphaFoldDB" id="A0A2H1EBR5"/>
<accession>A0A2H1EBR5</accession>
<dbReference type="InterPro" id="IPR036388">
    <property type="entry name" value="WH-like_DNA-bd_sf"/>
</dbReference>
<dbReference type="Pfam" id="PF13412">
    <property type="entry name" value="HTH_24"/>
    <property type="match status" value="1"/>
</dbReference>
<evidence type="ECO:0000313" key="1">
    <source>
        <dbReference type="EMBL" id="SFZ84006.1"/>
    </source>
</evidence>
<dbReference type="InterPro" id="IPR036390">
    <property type="entry name" value="WH_DNA-bd_sf"/>
</dbReference>
<dbReference type="Pfam" id="PF13749">
    <property type="entry name" value="HATPase_c_4"/>
    <property type="match status" value="1"/>
</dbReference>
<dbReference type="Gene3D" id="1.10.10.10">
    <property type="entry name" value="Winged helix-like DNA-binding domain superfamily/Winged helix DNA-binding domain"/>
    <property type="match status" value="1"/>
</dbReference>
<dbReference type="KEGG" id="tmar:MARIT_2447"/>
<gene>
    <name evidence="1" type="ORF">MARIT_2447</name>
</gene>
<protein>
    <submittedName>
        <fullName evidence="1">Uncharacterized protein</fullName>
    </submittedName>
</protein>